<dbReference type="EMBL" id="RJJE01000009">
    <property type="protein sequence ID" value="RNI29832.1"/>
    <property type="molecule type" value="Genomic_DNA"/>
</dbReference>
<evidence type="ECO:0000256" key="1">
    <source>
        <dbReference type="ARBA" id="ARBA00001917"/>
    </source>
</evidence>
<evidence type="ECO:0000256" key="8">
    <source>
        <dbReference type="ARBA" id="ARBA00023002"/>
    </source>
</evidence>
<dbReference type="SUPFAM" id="SSF52218">
    <property type="entry name" value="Flavoproteins"/>
    <property type="match status" value="1"/>
</dbReference>
<dbReference type="SUPFAM" id="SSF63380">
    <property type="entry name" value="Riboflavin synthase domain-like"/>
    <property type="match status" value="1"/>
</dbReference>
<gene>
    <name evidence="13" type="ORF">EFA69_09865</name>
</gene>
<comment type="cofactor">
    <cofactor evidence="1">
        <name>FMN</name>
        <dbReference type="ChEBI" id="CHEBI:58210"/>
    </cofactor>
</comment>
<sequence length="570" mass="62566">MLAEAKLKALQELVNQSSRDEVLWMSGYLSGLISGQGAAATASGTAVAQAPKPAAGKVTIAYGTETGNSKRVATELAGKAKKSGINAKVVSLDQYRLTDLEKEEYFLTVISTQGEGDPPAGAQKFFDYVHQTDKQLPKLKYSVLALGDTSYPLFCKAGEDVDAQLKRLGGSQLVPIQKCDVDYEDEANAWFQSVMQSLASNGSASSAPAVAPAPAKKTGKKIYQGTLLTNIILNDVGSNKKTHHIEIEAEDLAYEPGDALGVVPKNRPAAIEAIFKITGIAPTEKVTHRNSESTVQELLQDKVNITYLPERVVKKYAEVVEQNIPATRIDLLDLLRIYPVKDAEQFKEVLQILEPITPRLYSISSSLEAHSGEIHVTVARDEFRINEELLCGHCSDYLSGLPEGSRVEFYIHKNSQFKLPAPDKDVIMIGPGTGVAPFRSFLAERDAVGAEGRNWLFFGDQHFATDFLYQTEIQSWYETGILSKFNGAFSRDQQEKVYVQHKMLENAAAFYEWLKAGAYVYVCGAKEPMSVDVENTLLQIIGLGAGSSPEEAAVYLEQLKEEGRYLKDVY</sequence>
<keyword evidence="4" id="KW-0285">Flavoprotein</keyword>
<dbReference type="Gene3D" id="1.20.990.10">
    <property type="entry name" value="NADPH-cytochrome p450 Reductase, Chain A, domain 3"/>
    <property type="match status" value="1"/>
</dbReference>
<dbReference type="EC" id="1.8.1.2" evidence="3"/>
<dbReference type="Gene3D" id="3.40.50.360">
    <property type="match status" value="1"/>
</dbReference>
<keyword evidence="9" id="KW-0028">Amino-acid biosynthesis</keyword>
<dbReference type="GO" id="GO:0019344">
    <property type="term" value="P:cysteine biosynthetic process"/>
    <property type="evidence" value="ECO:0007669"/>
    <property type="project" value="UniProtKB-KW"/>
</dbReference>
<dbReference type="InterPro" id="IPR003097">
    <property type="entry name" value="CysJ-like_FAD-binding"/>
</dbReference>
<evidence type="ECO:0000259" key="11">
    <source>
        <dbReference type="PROSITE" id="PS50902"/>
    </source>
</evidence>
<dbReference type="InterPro" id="IPR017927">
    <property type="entry name" value="FAD-bd_FR_type"/>
</dbReference>
<dbReference type="GO" id="GO:0004783">
    <property type="term" value="F:sulfite reductase (NADPH) activity"/>
    <property type="evidence" value="ECO:0007669"/>
    <property type="project" value="UniProtKB-EC"/>
</dbReference>
<feature type="domain" description="Flavodoxin-like" evidence="11">
    <location>
        <begin position="58"/>
        <end position="195"/>
    </location>
</feature>
<dbReference type="GO" id="GO:0010181">
    <property type="term" value="F:FMN binding"/>
    <property type="evidence" value="ECO:0007669"/>
    <property type="project" value="InterPro"/>
</dbReference>
<evidence type="ECO:0000256" key="10">
    <source>
        <dbReference type="ARBA" id="ARBA00052219"/>
    </source>
</evidence>
<dbReference type="PRINTS" id="PR00371">
    <property type="entry name" value="FPNCR"/>
</dbReference>
<dbReference type="InterPro" id="IPR001709">
    <property type="entry name" value="Flavoprot_Pyr_Nucl_cyt_Rdtase"/>
</dbReference>
<dbReference type="InterPro" id="IPR001094">
    <property type="entry name" value="Flavdoxin-like"/>
</dbReference>
<dbReference type="InterPro" id="IPR017938">
    <property type="entry name" value="Riboflavin_synthase-like_b-brl"/>
</dbReference>
<feature type="domain" description="FAD-binding FR-type" evidence="12">
    <location>
        <begin position="220"/>
        <end position="420"/>
    </location>
</feature>
<dbReference type="Pfam" id="PF00667">
    <property type="entry name" value="FAD_binding_1"/>
    <property type="match status" value="1"/>
</dbReference>
<dbReference type="SUPFAM" id="SSF52343">
    <property type="entry name" value="Ferredoxin reductase-like, C-terminal NADP-linked domain"/>
    <property type="match status" value="1"/>
</dbReference>
<dbReference type="GO" id="GO:0050660">
    <property type="term" value="F:flavin adenine dinucleotide binding"/>
    <property type="evidence" value="ECO:0007669"/>
    <property type="project" value="TreeGrafter"/>
</dbReference>
<organism evidence="13 14">
    <name type="scientific">Rufibacter immobilis</name>
    <dbReference type="NCBI Taxonomy" id="1348778"/>
    <lineage>
        <taxon>Bacteria</taxon>
        <taxon>Pseudomonadati</taxon>
        <taxon>Bacteroidota</taxon>
        <taxon>Cytophagia</taxon>
        <taxon>Cytophagales</taxon>
        <taxon>Hymenobacteraceae</taxon>
        <taxon>Rufibacter</taxon>
    </lineage>
</organism>
<dbReference type="RefSeq" id="WP_123132914.1">
    <property type="nucleotide sequence ID" value="NZ_RJJE01000009.1"/>
</dbReference>
<dbReference type="InterPro" id="IPR023173">
    <property type="entry name" value="NADPH_Cyt_P450_Rdtase_alpha"/>
</dbReference>
<dbReference type="Pfam" id="PF00258">
    <property type="entry name" value="Flavodoxin_1"/>
    <property type="match status" value="1"/>
</dbReference>
<dbReference type="InterPro" id="IPR039261">
    <property type="entry name" value="FNR_nucleotide-bd"/>
</dbReference>
<keyword evidence="14" id="KW-1185">Reference proteome</keyword>
<reference evidence="13 14" key="1">
    <citation type="submission" date="2018-11" db="EMBL/GenBank/DDBJ databases">
        <title>Rufibacter latericius sp. nov., isolated from water in Baiyang Lake.</title>
        <authorList>
            <person name="Yang Y."/>
        </authorList>
    </citation>
    <scope>NUCLEOTIDE SEQUENCE [LARGE SCALE GENOMIC DNA]</scope>
    <source>
        <strain evidence="13 14">MCC P1</strain>
    </source>
</reference>
<dbReference type="Pfam" id="PF00175">
    <property type="entry name" value="NAD_binding_1"/>
    <property type="match status" value="1"/>
</dbReference>
<dbReference type="InterPro" id="IPR001433">
    <property type="entry name" value="OxRdtase_FAD/NAD-bd"/>
</dbReference>
<dbReference type="Proteomes" id="UP000271010">
    <property type="component" value="Unassembled WGS sequence"/>
</dbReference>
<accession>A0A3M9MWB4</accession>
<dbReference type="PROSITE" id="PS50902">
    <property type="entry name" value="FLAVODOXIN_LIKE"/>
    <property type="match status" value="1"/>
</dbReference>
<dbReference type="AlphaFoldDB" id="A0A3M9MWB4"/>
<dbReference type="InterPro" id="IPR008254">
    <property type="entry name" value="Flavodoxin/NO_synth"/>
</dbReference>
<comment type="caution">
    <text evidence="13">The sequence shown here is derived from an EMBL/GenBank/DDBJ whole genome shotgun (WGS) entry which is preliminary data.</text>
</comment>
<dbReference type="Gene3D" id="3.40.50.80">
    <property type="entry name" value="Nucleotide-binding domain of ferredoxin-NADP reductase (FNR) module"/>
    <property type="match status" value="1"/>
</dbReference>
<dbReference type="PRINTS" id="PR00369">
    <property type="entry name" value="FLAVODOXIN"/>
</dbReference>
<dbReference type="PROSITE" id="PS51384">
    <property type="entry name" value="FAD_FR"/>
    <property type="match status" value="1"/>
</dbReference>
<evidence type="ECO:0000256" key="4">
    <source>
        <dbReference type="ARBA" id="ARBA00022630"/>
    </source>
</evidence>
<keyword evidence="9" id="KW-0198">Cysteine biosynthesis</keyword>
<evidence type="ECO:0000259" key="12">
    <source>
        <dbReference type="PROSITE" id="PS51384"/>
    </source>
</evidence>
<dbReference type="FunFam" id="3.40.50.80:FF:000001">
    <property type="entry name" value="NADPH--cytochrome P450 reductase 1"/>
    <property type="match status" value="1"/>
</dbReference>
<dbReference type="PANTHER" id="PTHR19384:SF128">
    <property type="entry name" value="NADPH OXIDOREDUCTASE A"/>
    <property type="match status" value="1"/>
</dbReference>
<evidence type="ECO:0000256" key="9">
    <source>
        <dbReference type="ARBA" id="ARBA00023192"/>
    </source>
</evidence>
<proteinExistence type="predicted"/>
<protein>
    <recommendedName>
        <fullName evidence="3">assimilatory sulfite reductase (NADPH)</fullName>
        <ecNumber evidence="3">1.8.1.2</ecNumber>
    </recommendedName>
</protein>
<evidence type="ECO:0000313" key="14">
    <source>
        <dbReference type="Proteomes" id="UP000271010"/>
    </source>
</evidence>
<evidence type="ECO:0000256" key="5">
    <source>
        <dbReference type="ARBA" id="ARBA00022643"/>
    </source>
</evidence>
<dbReference type="Gene3D" id="2.40.30.10">
    <property type="entry name" value="Translation factors"/>
    <property type="match status" value="1"/>
</dbReference>
<evidence type="ECO:0000256" key="7">
    <source>
        <dbReference type="ARBA" id="ARBA00022857"/>
    </source>
</evidence>
<comment type="cofactor">
    <cofactor evidence="2">
        <name>FAD</name>
        <dbReference type="ChEBI" id="CHEBI:57692"/>
    </cofactor>
</comment>
<evidence type="ECO:0000256" key="6">
    <source>
        <dbReference type="ARBA" id="ARBA00022827"/>
    </source>
</evidence>
<keyword evidence="6" id="KW-0274">FAD</keyword>
<dbReference type="OrthoDB" id="9789468at2"/>
<dbReference type="InterPro" id="IPR029039">
    <property type="entry name" value="Flavoprotein-like_sf"/>
</dbReference>
<keyword evidence="5" id="KW-0288">FMN</keyword>
<evidence type="ECO:0000313" key="13">
    <source>
        <dbReference type="EMBL" id="RNI29832.1"/>
    </source>
</evidence>
<dbReference type="GO" id="GO:0005829">
    <property type="term" value="C:cytosol"/>
    <property type="evidence" value="ECO:0007669"/>
    <property type="project" value="TreeGrafter"/>
</dbReference>
<keyword evidence="7" id="KW-0521">NADP</keyword>
<dbReference type="PANTHER" id="PTHR19384">
    <property type="entry name" value="NITRIC OXIDE SYNTHASE-RELATED"/>
    <property type="match status" value="1"/>
</dbReference>
<keyword evidence="8" id="KW-0560">Oxidoreductase</keyword>
<evidence type="ECO:0000256" key="2">
    <source>
        <dbReference type="ARBA" id="ARBA00001974"/>
    </source>
</evidence>
<evidence type="ECO:0000256" key="3">
    <source>
        <dbReference type="ARBA" id="ARBA00012604"/>
    </source>
</evidence>
<name>A0A3M9MWB4_9BACT</name>
<comment type="catalytic activity">
    <reaction evidence="10">
        <text>hydrogen sulfide + 3 NADP(+) + 3 H2O = sulfite + 3 NADPH + 4 H(+)</text>
        <dbReference type="Rhea" id="RHEA:13801"/>
        <dbReference type="ChEBI" id="CHEBI:15377"/>
        <dbReference type="ChEBI" id="CHEBI:15378"/>
        <dbReference type="ChEBI" id="CHEBI:17359"/>
        <dbReference type="ChEBI" id="CHEBI:29919"/>
        <dbReference type="ChEBI" id="CHEBI:57783"/>
        <dbReference type="ChEBI" id="CHEBI:58349"/>
        <dbReference type="EC" id="1.8.1.2"/>
    </reaction>
</comment>